<dbReference type="PANTHER" id="PTHR43717:SF1">
    <property type="entry name" value="ANAEROBIC NITRIC OXIDE REDUCTASE FLAVORUBREDOXIN"/>
    <property type="match status" value="1"/>
</dbReference>
<dbReference type="AlphaFoldDB" id="A0A4V1K205"/>
<dbReference type="GO" id="GO:0010181">
    <property type="term" value="F:FMN binding"/>
    <property type="evidence" value="ECO:0007669"/>
    <property type="project" value="InterPro"/>
</dbReference>
<dbReference type="SUPFAM" id="SSF56281">
    <property type="entry name" value="Metallo-hydrolase/oxidoreductase"/>
    <property type="match status" value="1"/>
</dbReference>
<dbReference type="GO" id="GO:0016651">
    <property type="term" value="F:oxidoreductase activity, acting on NAD(P)H"/>
    <property type="evidence" value="ECO:0007669"/>
    <property type="project" value="UniProtKB-ARBA"/>
</dbReference>
<sequence length="409" mass="46255">MDTIKIADNIFWVGKVDDRKVPFHRLILERGTTYNSYLLATEKPTVIDTVDIAYGKEYVDNLSKVIDPEDIEYIVINHVEPDHAGALPALAAKAKKAKIVTTKLAAELLKDMFKLHHREFIVIKDGDTLDIGGKTLRFFETPYLHTEETMITYVEENKILFPCDIFSTHIANYELFNDLAKGEYIEDFKVYYTLIMAPHRPYVRDMLEKIKNLDIEVIAPSHGYILREDAAKFIQMYDEMSSLPVQEEPKKVTIVYSTMTGNTTKIAQKLAQGLEKTGVETSIFNLKNADLEEVKKRILESDGVLVGSSTKYADMVGNVEEILKSLEGAEVKNKFAAAFGSYGWSGEAIMHIENYLDKVGFNVINQKYLIGSTGVDIPLFPLRIKFAYEEGLEVAEEAGRVFGEQVLTH</sequence>
<comment type="similarity">
    <text evidence="1">In the N-terminal section; belongs to the zinc metallo-hydrolase group 3 family.</text>
</comment>
<dbReference type="SMART" id="SM00849">
    <property type="entry name" value="Lactamase_B"/>
    <property type="match status" value="1"/>
</dbReference>
<dbReference type="PANTHER" id="PTHR43717">
    <property type="entry name" value="ANAEROBIC NITRIC OXIDE REDUCTASE FLAVORUBREDOXIN"/>
    <property type="match status" value="1"/>
</dbReference>
<dbReference type="GO" id="GO:0046872">
    <property type="term" value="F:metal ion binding"/>
    <property type="evidence" value="ECO:0007669"/>
    <property type="project" value="InterPro"/>
</dbReference>
<dbReference type="InterPro" id="IPR045761">
    <property type="entry name" value="ODP_dom"/>
</dbReference>
<dbReference type="GO" id="GO:0009055">
    <property type="term" value="F:electron transfer activity"/>
    <property type="evidence" value="ECO:0007669"/>
    <property type="project" value="InterPro"/>
</dbReference>
<dbReference type="Proteomes" id="UP000289166">
    <property type="component" value="Unassembled WGS sequence"/>
</dbReference>
<dbReference type="SUPFAM" id="SSF52218">
    <property type="entry name" value="Flavoproteins"/>
    <property type="match status" value="1"/>
</dbReference>
<dbReference type="InterPro" id="IPR008254">
    <property type="entry name" value="Flavodoxin/NO_synth"/>
</dbReference>
<proteinExistence type="inferred from homology"/>
<keyword evidence="4" id="KW-1185">Reference proteome</keyword>
<dbReference type="Gene3D" id="3.40.50.360">
    <property type="match status" value="1"/>
</dbReference>
<dbReference type="Gene3D" id="3.60.15.10">
    <property type="entry name" value="Ribonuclease Z/Hydroxyacylglutathione hydrolase-like"/>
    <property type="match status" value="1"/>
</dbReference>
<dbReference type="PROSITE" id="PS50902">
    <property type="entry name" value="FLAVODOXIN_LIKE"/>
    <property type="match status" value="1"/>
</dbReference>
<dbReference type="Pfam" id="PF19583">
    <property type="entry name" value="ODP"/>
    <property type="match status" value="1"/>
</dbReference>
<evidence type="ECO:0000259" key="2">
    <source>
        <dbReference type="PROSITE" id="PS50902"/>
    </source>
</evidence>
<comment type="caution">
    <text evidence="3">The sequence shown here is derived from an EMBL/GenBank/DDBJ whole genome shotgun (WGS) entry which is preliminary data.</text>
</comment>
<name>A0A4V1K205_9FIRM</name>
<protein>
    <submittedName>
        <fullName evidence="3">FprA family A-type flavoprotein</fullName>
    </submittedName>
</protein>
<dbReference type="CDD" id="cd07709">
    <property type="entry name" value="flavodiiron_proteins_MBL-fold"/>
    <property type="match status" value="1"/>
</dbReference>
<dbReference type="InterPro" id="IPR001279">
    <property type="entry name" value="Metallo-B-lactamas"/>
</dbReference>
<dbReference type="InterPro" id="IPR036866">
    <property type="entry name" value="RibonucZ/Hydroxyglut_hydro"/>
</dbReference>
<dbReference type="InterPro" id="IPR029039">
    <property type="entry name" value="Flavoprotein-like_sf"/>
</dbReference>
<evidence type="ECO:0000313" key="3">
    <source>
        <dbReference type="EMBL" id="RXE58609.1"/>
    </source>
</evidence>
<reference evidence="4" key="1">
    <citation type="submission" date="2018-11" db="EMBL/GenBank/DDBJ databases">
        <title>Genome sequencing of a novel mesophilic and cellulolytic organism within the genus Hungateiclostridium.</title>
        <authorList>
            <person name="Rettenmaier R."/>
            <person name="Liebl W."/>
            <person name="Zverlov V."/>
        </authorList>
    </citation>
    <scope>NUCLEOTIDE SEQUENCE [LARGE SCALE GENOMIC DNA]</scope>
    <source>
        <strain evidence="4">N2K1</strain>
    </source>
</reference>
<dbReference type="OrthoDB" id="9807946at2"/>
<dbReference type="InterPro" id="IPR001226">
    <property type="entry name" value="Flavodoxin_CS"/>
</dbReference>
<organism evidence="3 4">
    <name type="scientific">Acetivibrio mesophilus</name>
    <dbReference type="NCBI Taxonomy" id="2487273"/>
    <lineage>
        <taxon>Bacteria</taxon>
        <taxon>Bacillati</taxon>
        <taxon>Bacillota</taxon>
        <taxon>Clostridia</taxon>
        <taxon>Eubacteriales</taxon>
        <taxon>Oscillospiraceae</taxon>
        <taxon>Acetivibrio</taxon>
    </lineage>
</organism>
<dbReference type="EMBL" id="RLII01000015">
    <property type="protein sequence ID" value="RXE58609.1"/>
    <property type="molecule type" value="Genomic_DNA"/>
</dbReference>
<evidence type="ECO:0000256" key="1">
    <source>
        <dbReference type="ARBA" id="ARBA00007121"/>
    </source>
</evidence>
<accession>A0A4V1K205</accession>
<dbReference type="Pfam" id="PF00258">
    <property type="entry name" value="Flavodoxin_1"/>
    <property type="match status" value="1"/>
</dbReference>
<evidence type="ECO:0000313" key="4">
    <source>
        <dbReference type="Proteomes" id="UP000289166"/>
    </source>
</evidence>
<dbReference type="PROSITE" id="PS00201">
    <property type="entry name" value="FLAVODOXIN"/>
    <property type="match status" value="1"/>
</dbReference>
<feature type="domain" description="Flavodoxin-like" evidence="2">
    <location>
        <begin position="252"/>
        <end position="407"/>
    </location>
</feature>
<gene>
    <name evidence="3" type="ORF">EFD62_11320</name>
</gene>
<dbReference type="RefSeq" id="WP_069195895.1">
    <property type="nucleotide sequence ID" value="NZ_RLII01000015.1"/>
</dbReference>
<dbReference type="PIRSF" id="PIRSF005243">
    <property type="entry name" value="ROO"/>
    <property type="match status" value="1"/>
</dbReference>
<dbReference type="InterPro" id="IPR016440">
    <property type="entry name" value="Rubredoxin-O_OxRdtase"/>
</dbReference>